<proteinExistence type="predicted"/>
<evidence type="ECO:0000313" key="2">
    <source>
        <dbReference type="EMBL" id="CAF4728304.1"/>
    </source>
</evidence>
<dbReference type="Proteomes" id="UP000663872">
    <property type="component" value="Unassembled WGS sequence"/>
</dbReference>
<reference evidence="1" key="1">
    <citation type="submission" date="2021-02" db="EMBL/GenBank/DDBJ databases">
        <authorList>
            <person name="Nowell W R."/>
        </authorList>
    </citation>
    <scope>NUCLEOTIDE SEQUENCE</scope>
</reference>
<dbReference type="EMBL" id="CAJOBR010003206">
    <property type="protein sequence ID" value="CAF4728304.1"/>
    <property type="molecule type" value="Genomic_DNA"/>
</dbReference>
<name>A0A818I778_9BILA</name>
<dbReference type="AlphaFoldDB" id="A0A818I778"/>
<dbReference type="Proteomes" id="UP000663848">
    <property type="component" value="Unassembled WGS sequence"/>
</dbReference>
<organism evidence="1 3">
    <name type="scientific">Rotaria socialis</name>
    <dbReference type="NCBI Taxonomy" id="392032"/>
    <lineage>
        <taxon>Eukaryota</taxon>
        <taxon>Metazoa</taxon>
        <taxon>Spiralia</taxon>
        <taxon>Gnathifera</taxon>
        <taxon>Rotifera</taxon>
        <taxon>Eurotatoria</taxon>
        <taxon>Bdelloidea</taxon>
        <taxon>Philodinida</taxon>
        <taxon>Philodinidae</taxon>
        <taxon>Rotaria</taxon>
    </lineage>
</organism>
<dbReference type="EMBL" id="CAJNYT010003008">
    <property type="protein sequence ID" value="CAF3517625.1"/>
    <property type="molecule type" value="Genomic_DNA"/>
</dbReference>
<evidence type="ECO:0000313" key="1">
    <source>
        <dbReference type="EMBL" id="CAF3517625.1"/>
    </source>
</evidence>
<comment type="caution">
    <text evidence="1">The sequence shown here is derived from an EMBL/GenBank/DDBJ whole genome shotgun (WGS) entry which is preliminary data.</text>
</comment>
<accession>A0A818I778</accession>
<protein>
    <submittedName>
        <fullName evidence="1">Uncharacterized protein</fullName>
    </submittedName>
</protein>
<evidence type="ECO:0000313" key="3">
    <source>
        <dbReference type="Proteomes" id="UP000663872"/>
    </source>
</evidence>
<gene>
    <name evidence="1" type="ORF">GRG538_LOCUS18561</name>
    <name evidence="2" type="ORF">QYT958_LOCUS19407</name>
</gene>
<sequence>MSSVPFIALSDQPFHDTVASRAIFVQIHLDKEFYAGDKLKIHPIVSMEGEMPIIQENCIMFGDPDSYIDFISSLEWRKVFFSLTEDFSYLLSLIHDLPQIVYIYIYSTSPMNVFYSNTAYPKFRAIIGENSPDADKQLLRDIEMFRRDLTPINVMKPISRKTRLLIQE</sequence>